<comment type="caution">
    <text evidence="1">The sequence shown here is derived from an EMBL/GenBank/DDBJ whole genome shotgun (WGS) entry which is preliminary data.</text>
</comment>
<accession>A0AAD7R5H3</accession>
<sequence length="86" mass="9471">MGHATALDLLANVKECVNQLHLRSLVSVSMDGPNVNWKFLDLLQEEHAQLYGGKQLVTVGSCGLHTLHNAFKCGFVAWGLDRLLKV</sequence>
<name>A0AAD7R5H3_9TELE</name>
<evidence type="ECO:0000313" key="2">
    <source>
        <dbReference type="Proteomes" id="UP001221898"/>
    </source>
</evidence>
<dbReference type="EMBL" id="JAINUG010000593">
    <property type="protein sequence ID" value="KAJ8366422.1"/>
    <property type="molecule type" value="Genomic_DNA"/>
</dbReference>
<gene>
    <name evidence="1" type="ORF">AAFF_G00355760</name>
</gene>
<reference evidence="1" key="1">
    <citation type="journal article" date="2023" name="Science">
        <title>Genome structures resolve the early diversification of teleost fishes.</title>
        <authorList>
            <person name="Parey E."/>
            <person name="Louis A."/>
            <person name="Montfort J."/>
            <person name="Bouchez O."/>
            <person name="Roques C."/>
            <person name="Iampietro C."/>
            <person name="Lluch J."/>
            <person name="Castinel A."/>
            <person name="Donnadieu C."/>
            <person name="Desvignes T."/>
            <person name="Floi Bucao C."/>
            <person name="Jouanno E."/>
            <person name="Wen M."/>
            <person name="Mejri S."/>
            <person name="Dirks R."/>
            <person name="Jansen H."/>
            <person name="Henkel C."/>
            <person name="Chen W.J."/>
            <person name="Zahm M."/>
            <person name="Cabau C."/>
            <person name="Klopp C."/>
            <person name="Thompson A.W."/>
            <person name="Robinson-Rechavi M."/>
            <person name="Braasch I."/>
            <person name="Lecointre G."/>
            <person name="Bobe J."/>
            <person name="Postlethwait J.H."/>
            <person name="Berthelot C."/>
            <person name="Roest Crollius H."/>
            <person name="Guiguen Y."/>
        </authorList>
    </citation>
    <scope>NUCLEOTIDE SEQUENCE</scope>
    <source>
        <strain evidence="1">NC1722</strain>
    </source>
</reference>
<dbReference type="AlphaFoldDB" id="A0AAD7R5H3"/>
<protein>
    <submittedName>
        <fullName evidence="1">Uncharacterized protein</fullName>
    </submittedName>
</protein>
<dbReference type="Proteomes" id="UP001221898">
    <property type="component" value="Unassembled WGS sequence"/>
</dbReference>
<organism evidence="1 2">
    <name type="scientific">Aldrovandia affinis</name>
    <dbReference type="NCBI Taxonomy" id="143900"/>
    <lineage>
        <taxon>Eukaryota</taxon>
        <taxon>Metazoa</taxon>
        <taxon>Chordata</taxon>
        <taxon>Craniata</taxon>
        <taxon>Vertebrata</taxon>
        <taxon>Euteleostomi</taxon>
        <taxon>Actinopterygii</taxon>
        <taxon>Neopterygii</taxon>
        <taxon>Teleostei</taxon>
        <taxon>Notacanthiformes</taxon>
        <taxon>Halosauridae</taxon>
        <taxon>Aldrovandia</taxon>
    </lineage>
</organism>
<proteinExistence type="predicted"/>
<keyword evidence="2" id="KW-1185">Reference proteome</keyword>
<evidence type="ECO:0000313" key="1">
    <source>
        <dbReference type="EMBL" id="KAJ8366422.1"/>
    </source>
</evidence>